<evidence type="ECO:0000313" key="1">
    <source>
        <dbReference type="EMBL" id="CDZ97290.1"/>
    </source>
</evidence>
<sequence length="85" mass="8838">MSAFVRSTVSAASTTRSVISTSASTPARYVVPACTSGANAPVCRSFTMSSPRLTRASVGHSGIHNSINPMHIVLFNYAPHSGASR</sequence>
<accession>A0A0F7SFZ8</accession>
<protein>
    <submittedName>
        <fullName evidence="1">Uncharacterized protein</fullName>
    </submittedName>
</protein>
<dbReference type="AlphaFoldDB" id="A0A0F7SFZ8"/>
<reference evidence="1" key="1">
    <citation type="submission" date="2014-08" db="EMBL/GenBank/DDBJ databases">
        <authorList>
            <person name="Sharma Rahul"/>
            <person name="Thines Marco"/>
        </authorList>
    </citation>
    <scope>NUCLEOTIDE SEQUENCE</scope>
</reference>
<name>A0A0F7SFZ8_PHARH</name>
<proteinExistence type="predicted"/>
<organism evidence="1">
    <name type="scientific">Phaffia rhodozyma</name>
    <name type="common">Yeast</name>
    <name type="synonym">Xanthophyllomyces dendrorhous</name>
    <dbReference type="NCBI Taxonomy" id="264483"/>
    <lineage>
        <taxon>Eukaryota</taxon>
        <taxon>Fungi</taxon>
        <taxon>Dikarya</taxon>
        <taxon>Basidiomycota</taxon>
        <taxon>Agaricomycotina</taxon>
        <taxon>Tremellomycetes</taxon>
        <taxon>Cystofilobasidiales</taxon>
        <taxon>Mrakiaceae</taxon>
        <taxon>Phaffia</taxon>
    </lineage>
</organism>
<dbReference type="EMBL" id="LN483167">
    <property type="protein sequence ID" value="CDZ97290.1"/>
    <property type="molecule type" value="Genomic_DNA"/>
</dbReference>